<dbReference type="OrthoDB" id="2080364at2"/>
<keyword evidence="2 6" id="KW-0805">Transcription regulation</keyword>
<dbReference type="Pfam" id="PF08281">
    <property type="entry name" value="Sigma70_r4_2"/>
    <property type="match status" value="1"/>
</dbReference>
<reference evidence="10 11" key="2">
    <citation type="submission" date="2015-12" db="EMBL/GenBank/DDBJ databases">
        <title>Draft Genome Sequence of Desulfitobacterium hafniense Strain DH, a Sulfate-reducing Bacterium Isolated from Paddy Soils.</title>
        <authorList>
            <person name="Bao P."/>
            <person name="Zhang X."/>
            <person name="Li G."/>
        </authorList>
    </citation>
    <scope>NUCLEOTIDE SEQUENCE [LARGE SCALE GENOMIC DNA]</scope>
    <source>
        <strain evidence="10 11">DH</strain>
    </source>
</reference>
<accession>A0A098AWW6</accession>
<dbReference type="RefSeq" id="WP_005809864.1">
    <property type="nucleotide sequence ID" value="NZ_CABKQQ010000025.1"/>
</dbReference>
<evidence type="ECO:0000256" key="6">
    <source>
        <dbReference type="RuleBase" id="RU000716"/>
    </source>
</evidence>
<evidence type="ECO:0000256" key="3">
    <source>
        <dbReference type="ARBA" id="ARBA00023082"/>
    </source>
</evidence>
<keyword evidence="4 6" id="KW-0238">DNA-binding</keyword>
<dbReference type="InterPro" id="IPR007627">
    <property type="entry name" value="RNA_pol_sigma70_r2"/>
</dbReference>
<evidence type="ECO:0000313" key="10">
    <source>
        <dbReference type="EMBL" id="KTE91759.1"/>
    </source>
</evidence>
<dbReference type="PANTHER" id="PTHR43133:SF51">
    <property type="entry name" value="RNA POLYMERASE SIGMA FACTOR"/>
    <property type="match status" value="1"/>
</dbReference>
<sequence>MAYKSARPEDFEVFVTTHENRLYRTALAITGNIPDAEDIVQEVFLRAYEKAPQFESAEHAKAWLIRVTVNLGKSRLRSPWHKRREPFLDSYPASEPKQYELLEQIMALPSKYRTVIHLFYYEDYSIKDISELTGQKEATVRSLLTRARQKLKLSIKEDDYESL</sequence>
<dbReference type="CDD" id="cd06171">
    <property type="entry name" value="Sigma70_r4"/>
    <property type="match status" value="1"/>
</dbReference>
<dbReference type="Gene3D" id="1.10.1740.10">
    <property type="match status" value="1"/>
</dbReference>
<dbReference type="OMA" id="SINMYNK"/>
<organism evidence="9">
    <name type="scientific">Desulfitobacterium hafniense</name>
    <name type="common">Desulfitobacterium frappieri</name>
    <dbReference type="NCBI Taxonomy" id="49338"/>
    <lineage>
        <taxon>Bacteria</taxon>
        <taxon>Bacillati</taxon>
        <taxon>Bacillota</taxon>
        <taxon>Clostridia</taxon>
        <taxon>Eubacteriales</taxon>
        <taxon>Desulfitobacteriaceae</taxon>
        <taxon>Desulfitobacterium</taxon>
    </lineage>
</organism>
<dbReference type="Proteomes" id="UP000054623">
    <property type="component" value="Unassembled WGS sequence"/>
</dbReference>
<dbReference type="EMBL" id="LOCK01000019">
    <property type="protein sequence ID" value="KTE91759.1"/>
    <property type="molecule type" value="Genomic_DNA"/>
</dbReference>
<dbReference type="GO" id="GO:0016987">
    <property type="term" value="F:sigma factor activity"/>
    <property type="evidence" value="ECO:0007669"/>
    <property type="project" value="UniProtKB-KW"/>
</dbReference>
<dbReference type="PANTHER" id="PTHR43133">
    <property type="entry name" value="RNA POLYMERASE ECF-TYPE SIGMA FACTO"/>
    <property type="match status" value="1"/>
</dbReference>
<dbReference type="PATRIC" id="fig|49338.4.peg.763"/>
<keyword evidence="3 6" id="KW-0731">Sigma factor</keyword>
<dbReference type="AlphaFoldDB" id="A0A098AWW6"/>
<protein>
    <recommendedName>
        <fullName evidence="6">RNA polymerase sigma factor</fullName>
    </recommendedName>
</protein>
<proteinExistence type="inferred from homology"/>
<keyword evidence="5 6" id="KW-0804">Transcription</keyword>
<dbReference type="EMBL" id="LK996017">
    <property type="protein sequence ID" value="CDX00600.1"/>
    <property type="molecule type" value="Genomic_DNA"/>
</dbReference>
<dbReference type="GO" id="GO:0006352">
    <property type="term" value="P:DNA-templated transcription initiation"/>
    <property type="evidence" value="ECO:0007669"/>
    <property type="project" value="InterPro"/>
</dbReference>
<dbReference type="InterPro" id="IPR013249">
    <property type="entry name" value="RNA_pol_sigma70_r4_t2"/>
</dbReference>
<dbReference type="GO" id="GO:0006950">
    <property type="term" value="P:response to stress"/>
    <property type="evidence" value="ECO:0007669"/>
    <property type="project" value="UniProtKB-ARBA"/>
</dbReference>
<evidence type="ECO:0000256" key="4">
    <source>
        <dbReference type="ARBA" id="ARBA00023125"/>
    </source>
</evidence>
<evidence type="ECO:0000313" key="11">
    <source>
        <dbReference type="Proteomes" id="UP000054623"/>
    </source>
</evidence>
<dbReference type="InterPro" id="IPR014284">
    <property type="entry name" value="RNA_pol_sigma-70_dom"/>
</dbReference>
<name>A0A098AWW6_DESHA</name>
<dbReference type="SUPFAM" id="SSF88659">
    <property type="entry name" value="Sigma3 and sigma4 domains of RNA polymerase sigma factors"/>
    <property type="match status" value="1"/>
</dbReference>
<evidence type="ECO:0000256" key="2">
    <source>
        <dbReference type="ARBA" id="ARBA00023015"/>
    </source>
</evidence>
<dbReference type="InterPro" id="IPR039425">
    <property type="entry name" value="RNA_pol_sigma-70-like"/>
</dbReference>
<reference evidence="9" key="1">
    <citation type="submission" date="2014-07" db="EMBL/GenBank/DDBJ databases">
        <authorList>
            <person name="Hornung V.Bastian."/>
        </authorList>
    </citation>
    <scope>NUCLEOTIDE SEQUENCE</scope>
    <source>
        <strain evidence="9">PCE-S</strain>
    </source>
</reference>
<dbReference type="SUPFAM" id="SSF88946">
    <property type="entry name" value="Sigma2 domain of RNA polymerase sigma factors"/>
    <property type="match status" value="1"/>
</dbReference>
<feature type="domain" description="RNA polymerase sigma-70 region 2" evidence="7">
    <location>
        <begin position="15"/>
        <end position="78"/>
    </location>
</feature>
<evidence type="ECO:0000256" key="1">
    <source>
        <dbReference type="ARBA" id="ARBA00010641"/>
    </source>
</evidence>
<gene>
    <name evidence="10" type="ORF">AT727_20560</name>
    <name evidence="9" type="ORF">DPCES_0713</name>
</gene>
<evidence type="ECO:0000259" key="8">
    <source>
        <dbReference type="Pfam" id="PF08281"/>
    </source>
</evidence>
<dbReference type="InterPro" id="IPR013325">
    <property type="entry name" value="RNA_pol_sigma_r2"/>
</dbReference>
<evidence type="ECO:0000259" key="7">
    <source>
        <dbReference type="Pfam" id="PF04542"/>
    </source>
</evidence>
<dbReference type="InterPro" id="IPR036388">
    <property type="entry name" value="WH-like_DNA-bd_sf"/>
</dbReference>
<dbReference type="NCBIfam" id="TIGR02937">
    <property type="entry name" value="sigma70-ECF"/>
    <property type="match status" value="1"/>
</dbReference>
<comment type="similarity">
    <text evidence="1 6">Belongs to the sigma-70 factor family. ECF subfamily.</text>
</comment>
<feature type="domain" description="RNA polymerase sigma factor 70 region 4 type 2" evidence="8">
    <location>
        <begin position="100"/>
        <end position="151"/>
    </location>
</feature>
<dbReference type="Gene3D" id="1.10.10.10">
    <property type="entry name" value="Winged helix-like DNA-binding domain superfamily/Winged helix DNA-binding domain"/>
    <property type="match status" value="1"/>
</dbReference>
<dbReference type="PROSITE" id="PS01063">
    <property type="entry name" value="SIGMA70_ECF"/>
    <property type="match status" value="1"/>
</dbReference>
<dbReference type="InterPro" id="IPR000838">
    <property type="entry name" value="RNA_pol_sigma70_ECF_CS"/>
</dbReference>
<dbReference type="GO" id="GO:0003677">
    <property type="term" value="F:DNA binding"/>
    <property type="evidence" value="ECO:0007669"/>
    <property type="project" value="UniProtKB-KW"/>
</dbReference>
<evidence type="ECO:0000313" key="9">
    <source>
        <dbReference type="EMBL" id="CDX00600.1"/>
    </source>
</evidence>
<evidence type="ECO:0000256" key="5">
    <source>
        <dbReference type="ARBA" id="ARBA00023163"/>
    </source>
</evidence>
<dbReference type="Pfam" id="PF04542">
    <property type="entry name" value="Sigma70_r2"/>
    <property type="match status" value="1"/>
</dbReference>
<dbReference type="InterPro" id="IPR013324">
    <property type="entry name" value="RNA_pol_sigma_r3/r4-like"/>
</dbReference>